<organism evidence="2 3">
    <name type="scientific">Gloeophyllum trabeum (strain ATCC 11539 / FP-39264 / Madison 617)</name>
    <name type="common">Brown rot fungus</name>
    <dbReference type="NCBI Taxonomy" id="670483"/>
    <lineage>
        <taxon>Eukaryota</taxon>
        <taxon>Fungi</taxon>
        <taxon>Dikarya</taxon>
        <taxon>Basidiomycota</taxon>
        <taxon>Agaricomycotina</taxon>
        <taxon>Agaricomycetes</taxon>
        <taxon>Gloeophyllales</taxon>
        <taxon>Gloeophyllaceae</taxon>
        <taxon>Gloeophyllum</taxon>
    </lineage>
</organism>
<dbReference type="OrthoDB" id="2900904at2759"/>
<dbReference type="GeneID" id="19302898"/>
<dbReference type="KEGG" id="gtr:GLOTRDRAFT_134035"/>
<keyword evidence="3" id="KW-1185">Reference proteome</keyword>
<dbReference type="EMBL" id="KB469317">
    <property type="protein sequence ID" value="EPQ50368.1"/>
    <property type="molecule type" value="Genomic_DNA"/>
</dbReference>
<accession>S7PSH6</accession>
<dbReference type="AlphaFoldDB" id="S7PSH6"/>
<dbReference type="RefSeq" id="XP_007871202.1">
    <property type="nucleotide sequence ID" value="XM_007873011.1"/>
</dbReference>
<name>S7PSH6_GLOTA</name>
<keyword evidence="1" id="KW-0732">Signal</keyword>
<reference evidence="2 3" key="1">
    <citation type="journal article" date="2012" name="Science">
        <title>The Paleozoic origin of enzymatic lignin decomposition reconstructed from 31 fungal genomes.</title>
        <authorList>
            <person name="Floudas D."/>
            <person name="Binder M."/>
            <person name="Riley R."/>
            <person name="Barry K."/>
            <person name="Blanchette R.A."/>
            <person name="Henrissat B."/>
            <person name="Martinez A.T."/>
            <person name="Otillar R."/>
            <person name="Spatafora J.W."/>
            <person name="Yadav J.S."/>
            <person name="Aerts A."/>
            <person name="Benoit I."/>
            <person name="Boyd A."/>
            <person name="Carlson A."/>
            <person name="Copeland A."/>
            <person name="Coutinho P.M."/>
            <person name="de Vries R.P."/>
            <person name="Ferreira P."/>
            <person name="Findley K."/>
            <person name="Foster B."/>
            <person name="Gaskell J."/>
            <person name="Glotzer D."/>
            <person name="Gorecki P."/>
            <person name="Heitman J."/>
            <person name="Hesse C."/>
            <person name="Hori C."/>
            <person name="Igarashi K."/>
            <person name="Jurgens J.A."/>
            <person name="Kallen N."/>
            <person name="Kersten P."/>
            <person name="Kohler A."/>
            <person name="Kuees U."/>
            <person name="Kumar T.K.A."/>
            <person name="Kuo A."/>
            <person name="LaButti K."/>
            <person name="Larrondo L.F."/>
            <person name="Lindquist E."/>
            <person name="Ling A."/>
            <person name="Lombard V."/>
            <person name="Lucas S."/>
            <person name="Lundell T."/>
            <person name="Martin R."/>
            <person name="McLaughlin D.J."/>
            <person name="Morgenstern I."/>
            <person name="Morin E."/>
            <person name="Murat C."/>
            <person name="Nagy L.G."/>
            <person name="Nolan M."/>
            <person name="Ohm R.A."/>
            <person name="Patyshakuliyeva A."/>
            <person name="Rokas A."/>
            <person name="Ruiz-Duenas F.J."/>
            <person name="Sabat G."/>
            <person name="Salamov A."/>
            <person name="Samejima M."/>
            <person name="Schmutz J."/>
            <person name="Slot J.C."/>
            <person name="St John F."/>
            <person name="Stenlid J."/>
            <person name="Sun H."/>
            <person name="Sun S."/>
            <person name="Syed K."/>
            <person name="Tsang A."/>
            <person name="Wiebenga A."/>
            <person name="Young D."/>
            <person name="Pisabarro A."/>
            <person name="Eastwood D.C."/>
            <person name="Martin F."/>
            <person name="Cullen D."/>
            <person name="Grigoriev I.V."/>
            <person name="Hibbett D.S."/>
        </authorList>
    </citation>
    <scope>NUCLEOTIDE SEQUENCE [LARGE SCALE GENOMIC DNA]</scope>
    <source>
        <strain evidence="2 3">ATCC 11539</strain>
    </source>
</reference>
<dbReference type="HOGENOM" id="CLU_1503604_0_0_1"/>
<dbReference type="eggNOG" id="ENOG502RQFZ">
    <property type="taxonomic scope" value="Eukaryota"/>
</dbReference>
<gene>
    <name evidence="2" type="ORF">GLOTRDRAFT_134035</name>
</gene>
<protein>
    <submittedName>
        <fullName evidence="2">Uncharacterized protein</fullName>
    </submittedName>
</protein>
<sequence>MQFSIVGLLTFFALIGSVLSIPIAERESSLTKLEARAISVHPTFTGGLTDIEIPAITAADRASAKALKKKQNAITSKTASQKAMVARQQQALARVAALLNAAATTLQLSGTLNVDITNFFHVSKSDKENHATFGFNAPICALRCAGHAYNPTSEDGQLGRIFNEAGDSIFGGQPQKP</sequence>
<proteinExistence type="predicted"/>
<dbReference type="Proteomes" id="UP000030669">
    <property type="component" value="Unassembled WGS sequence"/>
</dbReference>
<feature type="chain" id="PRO_5004555432" evidence="1">
    <location>
        <begin position="21"/>
        <end position="177"/>
    </location>
</feature>
<evidence type="ECO:0000256" key="1">
    <source>
        <dbReference type="SAM" id="SignalP"/>
    </source>
</evidence>
<evidence type="ECO:0000313" key="3">
    <source>
        <dbReference type="Proteomes" id="UP000030669"/>
    </source>
</evidence>
<feature type="signal peptide" evidence="1">
    <location>
        <begin position="1"/>
        <end position="20"/>
    </location>
</feature>
<evidence type="ECO:0000313" key="2">
    <source>
        <dbReference type="EMBL" id="EPQ50368.1"/>
    </source>
</evidence>